<dbReference type="OMA" id="KECARAP"/>
<dbReference type="Proteomes" id="UP000001070">
    <property type="component" value="Unassembled WGS sequence"/>
</dbReference>
<dbReference type="PhylomeDB" id="B4JIU9"/>
<name>B4JIU9_DROGR</name>
<dbReference type="AlphaFoldDB" id="B4JIU9"/>
<organism evidence="2">
    <name type="scientific">Drosophila grimshawi</name>
    <name type="common">Hawaiian fruit fly</name>
    <name type="synonym">Idiomyia grimshawi</name>
    <dbReference type="NCBI Taxonomy" id="7222"/>
    <lineage>
        <taxon>Eukaryota</taxon>
        <taxon>Metazoa</taxon>
        <taxon>Ecdysozoa</taxon>
        <taxon>Arthropoda</taxon>
        <taxon>Hexapoda</taxon>
        <taxon>Insecta</taxon>
        <taxon>Pterygota</taxon>
        <taxon>Neoptera</taxon>
        <taxon>Endopterygota</taxon>
        <taxon>Diptera</taxon>
        <taxon>Brachycera</taxon>
        <taxon>Muscomorpha</taxon>
        <taxon>Ephydroidea</taxon>
        <taxon>Drosophilidae</taxon>
        <taxon>Drosophila</taxon>
        <taxon>Hawaiian Drosophila</taxon>
    </lineage>
</organism>
<dbReference type="HOGENOM" id="CLU_967305_0_0_1"/>
<evidence type="ECO:0000313" key="2">
    <source>
        <dbReference type="Proteomes" id="UP000001070"/>
    </source>
</evidence>
<reference evidence="1 2" key="1">
    <citation type="journal article" date="2007" name="Nature">
        <title>Evolution of genes and genomes on the Drosophila phylogeny.</title>
        <authorList>
            <consortium name="Drosophila 12 Genomes Consortium"/>
            <person name="Clark A.G."/>
            <person name="Eisen M.B."/>
            <person name="Smith D.R."/>
            <person name="Bergman C.M."/>
            <person name="Oliver B."/>
            <person name="Markow T.A."/>
            <person name="Kaufman T.C."/>
            <person name="Kellis M."/>
            <person name="Gelbart W."/>
            <person name="Iyer V.N."/>
            <person name="Pollard D.A."/>
            <person name="Sackton T.B."/>
            <person name="Larracuente A.M."/>
            <person name="Singh N.D."/>
            <person name="Abad J.P."/>
            <person name="Abt D.N."/>
            <person name="Adryan B."/>
            <person name="Aguade M."/>
            <person name="Akashi H."/>
            <person name="Anderson W.W."/>
            <person name="Aquadro C.F."/>
            <person name="Ardell D.H."/>
            <person name="Arguello R."/>
            <person name="Artieri C.G."/>
            <person name="Barbash D.A."/>
            <person name="Barker D."/>
            <person name="Barsanti P."/>
            <person name="Batterham P."/>
            <person name="Batzoglou S."/>
            <person name="Begun D."/>
            <person name="Bhutkar A."/>
            <person name="Blanco E."/>
            <person name="Bosak S.A."/>
            <person name="Bradley R.K."/>
            <person name="Brand A.D."/>
            <person name="Brent M.R."/>
            <person name="Brooks A.N."/>
            <person name="Brown R.H."/>
            <person name="Butlin R.K."/>
            <person name="Caggese C."/>
            <person name="Calvi B.R."/>
            <person name="Bernardo de Carvalho A."/>
            <person name="Caspi A."/>
            <person name="Castrezana S."/>
            <person name="Celniker S.E."/>
            <person name="Chang J.L."/>
            <person name="Chapple C."/>
            <person name="Chatterji S."/>
            <person name="Chinwalla A."/>
            <person name="Civetta A."/>
            <person name="Clifton S.W."/>
            <person name="Comeron J.M."/>
            <person name="Costello J.C."/>
            <person name="Coyne J.A."/>
            <person name="Daub J."/>
            <person name="David R.G."/>
            <person name="Delcher A.L."/>
            <person name="Delehaunty K."/>
            <person name="Do C.B."/>
            <person name="Ebling H."/>
            <person name="Edwards K."/>
            <person name="Eickbush T."/>
            <person name="Evans J.D."/>
            <person name="Filipski A."/>
            <person name="Findeiss S."/>
            <person name="Freyhult E."/>
            <person name="Fulton L."/>
            <person name="Fulton R."/>
            <person name="Garcia A.C."/>
            <person name="Gardiner A."/>
            <person name="Garfield D.A."/>
            <person name="Garvin B.E."/>
            <person name="Gibson G."/>
            <person name="Gilbert D."/>
            <person name="Gnerre S."/>
            <person name="Godfrey J."/>
            <person name="Good R."/>
            <person name="Gotea V."/>
            <person name="Gravely B."/>
            <person name="Greenberg A.J."/>
            <person name="Griffiths-Jones S."/>
            <person name="Gross S."/>
            <person name="Guigo R."/>
            <person name="Gustafson E.A."/>
            <person name="Haerty W."/>
            <person name="Hahn M.W."/>
            <person name="Halligan D.L."/>
            <person name="Halpern A.L."/>
            <person name="Halter G.M."/>
            <person name="Han M.V."/>
            <person name="Heger A."/>
            <person name="Hillier L."/>
            <person name="Hinrichs A.S."/>
            <person name="Holmes I."/>
            <person name="Hoskins R.A."/>
            <person name="Hubisz M.J."/>
            <person name="Hultmark D."/>
            <person name="Huntley M.A."/>
            <person name="Jaffe D.B."/>
            <person name="Jagadeeshan S."/>
            <person name="Jeck W.R."/>
            <person name="Johnson J."/>
            <person name="Jones C.D."/>
            <person name="Jordan W.C."/>
            <person name="Karpen G.H."/>
            <person name="Kataoka E."/>
            <person name="Keightley P.D."/>
            <person name="Kheradpour P."/>
            <person name="Kirkness E.F."/>
            <person name="Koerich L.B."/>
            <person name="Kristiansen K."/>
            <person name="Kudrna D."/>
            <person name="Kulathinal R.J."/>
            <person name="Kumar S."/>
            <person name="Kwok R."/>
            <person name="Lander E."/>
            <person name="Langley C.H."/>
            <person name="Lapoint R."/>
            <person name="Lazzaro B.P."/>
            <person name="Lee S.J."/>
            <person name="Levesque L."/>
            <person name="Li R."/>
            <person name="Lin C.F."/>
            <person name="Lin M.F."/>
            <person name="Lindblad-Toh K."/>
            <person name="Llopart A."/>
            <person name="Long M."/>
            <person name="Low L."/>
            <person name="Lozovsky E."/>
            <person name="Lu J."/>
            <person name="Luo M."/>
            <person name="Machado C.A."/>
            <person name="Makalowski W."/>
            <person name="Marzo M."/>
            <person name="Matsuda M."/>
            <person name="Matzkin L."/>
            <person name="McAllister B."/>
            <person name="McBride C.S."/>
            <person name="McKernan B."/>
            <person name="McKernan K."/>
            <person name="Mendez-Lago M."/>
            <person name="Minx P."/>
            <person name="Mollenhauer M.U."/>
            <person name="Montooth K."/>
            <person name="Mount S.M."/>
            <person name="Mu X."/>
            <person name="Myers E."/>
            <person name="Negre B."/>
            <person name="Newfeld S."/>
            <person name="Nielsen R."/>
            <person name="Noor M.A."/>
            <person name="O'Grady P."/>
            <person name="Pachter L."/>
            <person name="Papaceit M."/>
            <person name="Parisi M.J."/>
            <person name="Parisi M."/>
            <person name="Parts L."/>
            <person name="Pedersen J.S."/>
            <person name="Pesole G."/>
            <person name="Phillippy A.M."/>
            <person name="Ponting C.P."/>
            <person name="Pop M."/>
            <person name="Porcelli D."/>
            <person name="Powell J.R."/>
            <person name="Prohaska S."/>
            <person name="Pruitt K."/>
            <person name="Puig M."/>
            <person name="Quesneville H."/>
            <person name="Ram K.R."/>
            <person name="Rand D."/>
            <person name="Rasmussen M.D."/>
            <person name="Reed L.K."/>
            <person name="Reenan R."/>
            <person name="Reily A."/>
            <person name="Remington K.A."/>
            <person name="Rieger T.T."/>
            <person name="Ritchie M.G."/>
            <person name="Robin C."/>
            <person name="Rogers Y.H."/>
            <person name="Rohde C."/>
            <person name="Rozas J."/>
            <person name="Rubenfield M.J."/>
            <person name="Ruiz A."/>
            <person name="Russo S."/>
            <person name="Salzberg S.L."/>
            <person name="Sanchez-Gracia A."/>
            <person name="Saranga D.J."/>
            <person name="Sato H."/>
            <person name="Schaeffer S.W."/>
            <person name="Schatz M.C."/>
            <person name="Schlenke T."/>
            <person name="Schwartz R."/>
            <person name="Segarra C."/>
            <person name="Singh R.S."/>
            <person name="Sirot L."/>
            <person name="Sirota M."/>
            <person name="Sisneros N.B."/>
            <person name="Smith C.D."/>
            <person name="Smith T.F."/>
            <person name="Spieth J."/>
            <person name="Stage D.E."/>
            <person name="Stark A."/>
            <person name="Stephan W."/>
            <person name="Strausberg R.L."/>
            <person name="Strempel S."/>
            <person name="Sturgill D."/>
            <person name="Sutton G."/>
            <person name="Sutton G.G."/>
            <person name="Tao W."/>
            <person name="Teichmann S."/>
            <person name="Tobari Y.N."/>
            <person name="Tomimura Y."/>
            <person name="Tsolas J.M."/>
            <person name="Valente V.L."/>
            <person name="Venter E."/>
            <person name="Venter J.C."/>
            <person name="Vicario S."/>
            <person name="Vieira F.G."/>
            <person name="Vilella A.J."/>
            <person name="Villasante A."/>
            <person name="Walenz B."/>
            <person name="Wang J."/>
            <person name="Wasserman M."/>
            <person name="Watts T."/>
            <person name="Wilson D."/>
            <person name="Wilson R.K."/>
            <person name="Wing R.A."/>
            <person name="Wolfner M.F."/>
            <person name="Wong A."/>
            <person name="Wong G.K."/>
            <person name="Wu C.I."/>
            <person name="Wu G."/>
            <person name="Yamamoto D."/>
            <person name="Yang H.P."/>
            <person name="Yang S.P."/>
            <person name="Yorke J.A."/>
            <person name="Yoshida K."/>
            <person name="Zdobnov E."/>
            <person name="Zhang P."/>
            <person name="Zhang Y."/>
            <person name="Zimin A.V."/>
            <person name="Baldwin J."/>
            <person name="Abdouelleil A."/>
            <person name="Abdulkadir J."/>
            <person name="Abebe A."/>
            <person name="Abera B."/>
            <person name="Abreu J."/>
            <person name="Acer S.C."/>
            <person name="Aftuck L."/>
            <person name="Alexander A."/>
            <person name="An P."/>
            <person name="Anderson E."/>
            <person name="Anderson S."/>
            <person name="Arachi H."/>
            <person name="Azer M."/>
            <person name="Bachantsang P."/>
            <person name="Barry A."/>
            <person name="Bayul T."/>
            <person name="Berlin A."/>
            <person name="Bessette D."/>
            <person name="Bloom T."/>
            <person name="Blye J."/>
            <person name="Boguslavskiy L."/>
            <person name="Bonnet C."/>
            <person name="Boukhgalter B."/>
            <person name="Bourzgui I."/>
            <person name="Brown A."/>
            <person name="Cahill P."/>
            <person name="Channer S."/>
            <person name="Cheshatsang Y."/>
            <person name="Chuda L."/>
            <person name="Citroen M."/>
            <person name="Collymore A."/>
            <person name="Cooke P."/>
            <person name="Costello M."/>
            <person name="D'Aco K."/>
            <person name="Daza R."/>
            <person name="De Haan G."/>
            <person name="DeGray S."/>
            <person name="DeMaso C."/>
            <person name="Dhargay N."/>
            <person name="Dooley K."/>
            <person name="Dooley E."/>
            <person name="Doricent M."/>
            <person name="Dorje P."/>
            <person name="Dorjee K."/>
            <person name="Dupes A."/>
            <person name="Elong R."/>
            <person name="Falk J."/>
            <person name="Farina A."/>
            <person name="Faro S."/>
            <person name="Ferguson D."/>
            <person name="Fisher S."/>
            <person name="Foley C.D."/>
            <person name="Franke A."/>
            <person name="Friedrich D."/>
            <person name="Gadbois L."/>
            <person name="Gearin G."/>
            <person name="Gearin C.R."/>
            <person name="Giannoukos G."/>
            <person name="Goode T."/>
            <person name="Graham J."/>
            <person name="Grandbois E."/>
            <person name="Grewal S."/>
            <person name="Gyaltsen K."/>
            <person name="Hafez N."/>
            <person name="Hagos B."/>
            <person name="Hall J."/>
            <person name="Henson C."/>
            <person name="Hollinger A."/>
            <person name="Honan T."/>
            <person name="Huard M.D."/>
            <person name="Hughes L."/>
            <person name="Hurhula B."/>
            <person name="Husby M.E."/>
            <person name="Kamat A."/>
            <person name="Kanga B."/>
            <person name="Kashin S."/>
            <person name="Khazanovich D."/>
            <person name="Kisner P."/>
            <person name="Lance K."/>
            <person name="Lara M."/>
            <person name="Lee W."/>
            <person name="Lennon N."/>
            <person name="Letendre F."/>
            <person name="LeVine R."/>
            <person name="Lipovsky A."/>
            <person name="Liu X."/>
            <person name="Liu J."/>
            <person name="Liu S."/>
            <person name="Lokyitsang T."/>
            <person name="Lokyitsang Y."/>
            <person name="Lubonja R."/>
            <person name="Lui A."/>
            <person name="MacDonald P."/>
            <person name="Magnisalis V."/>
            <person name="Maru K."/>
            <person name="Matthews C."/>
            <person name="McCusker W."/>
            <person name="McDonough S."/>
            <person name="Mehta T."/>
            <person name="Meldrim J."/>
            <person name="Meneus L."/>
            <person name="Mihai O."/>
            <person name="Mihalev A."/>
            <person name="Mihova T."/>
            <person name="Mittelman R."/>
            <person name="Mlenga V."/>
            <person name="Montmayeur A."/>
            <person name="Mulrain L."/>
            <person name="Navidi A."/>
            <person name="Naylor J."/>
            <person name="Negash T."/>
            <person name="Nguyen T."/>
            <person name="Nguyen N."/>
            <person name="Nicol R."/>
            <person name="Norbu C."/>
            <person name="Norbu N."/>
            <person name="Novod N."/>
            <person name="O'Neill B."/>
            <person name="Osman S."/>
            <person name="Markiewicz E."/>
            <person name="Oyono O.L."/>
            <person name="Patti C."/>
            <person name="Phunkhang P."/>
            <person name="Pierre F."/>
            <person name="Priest M."/>
            <person name="Raghuraman S."/>
            <person name="Rege F."/>
            <person name="Reyes R."/>
            <person name="Rise C."/>
            <person name="Rogov P."/>
            <person name="Ross K."/>
            <person name="Ryan E."/>
            <person name="Settipalli S."/>
            <person name="Shea T."/>
            <person name="Sherpa N."/>
            <person name="Shi L."/>
            <person name="Shih D."/>
            <person name="Sparrow T."/>
            <person name="Spaulding J."/>
            <person name="Stalker J."/>
            <person name="Stange-Thomann N."/>
            <person name="Stavropoulos S."/>
            <person name="Stone C."/>
            <person name="Strader C."/>
            <person name="Tesfaye S."/>
            <person name="Thomson T."/>
            <person name="Thoulutsang Y."/>
            <person name="Thoulutsang D."/>
            <person name="Topham K."/>
            <person name="Topping I."/>
            <person name="Tsamla T."/>
            <person name="Vassiliev H."/>
            <person name="Vo A."/>
            <person name="Wangchuk T."/>
            <person name="Wangdi T."/>
            <person name="Weiand M."/>
            <person name="Wilkinson J."/>
            <person name="Wilson A."/>
            <person name="Yadav S."/>
            <person name="Young G."/>
            <person name="Yu Q."/>
            <person name="Zembek L."/>
            <person name="Zhong D."/>
            <person name="Zimmer A."/>
            <person name="Zwirko Z."/>
            <person name="Jaffe D.B."/>
            <person name="Alvarez P."/>
            <person name="Brockman W."/>
            <person name="Butler J."/>
            <person name="Chin C."/>
            <person name="Gnerre S."/>
            <person name="Grabherr M."/>
            <person name="Kleber M."/>
            <person name="Mauceli E."/>
            <person name="MacCallum I."/>
        </authorList>
    </citation>
    <scope>NUCLEOTIDE SEQUENCE [LARGE SCALE GENOMIC DNA]</scope>
    <source>
        <strain evidence="2">Tucson 15287-2541.00</strain>
    </source>
</reference>
<sequence length="288" mass="30985">MLGITRGISGFDAALQTKVEVHDNSGTPSVSAGVPAVEEPIAACSASNALPLKQKGTPIEKMKAISKELIECVLSECMTGSLVGSMLGYATQYEELLFSLIAENERLKERLKAVRFNANNDHAVHVTDASTRPRETWTLVVRSNTAGKTAKDVVEKVVKEVGPTLGVRVHKVKPLRDGGAIIRTPSVAERKKIAGNAKFSEVGLEVSVKERLGLKVVVQGVHSVISPDEFMAELYELNFKDKMSKEAFTKGVRIASKPWSKEGSAAVNVVLEGAGLAMQMVLISCEEL</sequence>
<keyword evidence="2" id="KW-1185">Reference proteome</keyword>
<accession>B4JIU9</accession>
<dbReference type="InParanoid" id="B4JIU9"/>
<evidence type="ECO:0000313" key="1">
    <source>
        <dbReference type="EMBL" id="EDV99513.1"/>
    </source>
</evidence>
<gene>
    <name evidence="1" type="primary">Dgri\GH12391</name>
    <name evidence="1" type="ORF">Dgri_GH12391</name>
</gene>
<dbReference type="EMBL" id="CH916370">
    <property type="protein sequence ID" value="EDV99513.1"/>
    <property type="molecule type" value="Genomic_DNA"/>
</dbReference>
<dbReference type="eggNOG" id="ENOG502T6SV">
    <property type="taxonomic scope" value="Eukaryota"/>
</dbReference>
<proteinExistence type="predicted"/>
<protein>
    <submittedName>
        <fullName evidence="1">GH12391</fullName>
    </submittedName>
</protein>